<dbReference type="PROSITE" id="PS50837">
    <property type="entry name" value="NACHT"/>
    <property type="match status" value="1"/>
</dbReference>
<keyword evidence="3" id="KW-0812">Transmembrane</keyword>
<dbReference type="Gene3D" id="1.25.40.10">
    <property type="entry name" value="Tetratricopeptide repeat domain"/>
    <property type="match status" value="2"/>
</dbReference>
<dbReference type="GO" id="GO:0017000">
    <property type="term" value="P:antibiotic biosynthetic process"/>
    <property type="evidence" value="ECO:0007669"/>
    <property type="project" value="UniProtKB-ARBA"/>
</dbReference>
<dbReference type="SUPFAM" id="SSF53474">
    <property type="entry name" value="alpha/beta-Hydrolases"/>
    <property type="match status" value="1"/>
</dbReference>
<evidence type="ECO:0000256" key="2">
    <source>
        <dbReference type="SAM" id="MobiDB-lite"/>
    </source>
</evidence>
<feature type="compositionally biased region" description="Low complexity" evidence="2">
    <location>
        <begin position="1"/>
        <end position="19"/>
    </location>
</feature>
<evidence type="ECO:0000259" key="4">
    <source>
        <dbReference type="PROSITE" id="PS50837"/>
    </source>
</evidence>
<dbReference type="SUPFAM" id="SSF52540">
    <property type="entry name" value="P-loop containing nucleoside triphosphate hydrolases"/>
    <property type="match status" value="1"/>
</dbReference>
<dbReference type="InterPro" id="IPR027417">
    <property type="entry name" value="P-loop_NTPase"/>
</dbReference>
<protein>
    <recommendedName>
        <fullName evidence="4">NACHT domain-containing protein</fullName>
    </recommendedName>
</protein>
<keyword evidence="3" id="KW-1133">Transmembrane helix</keyword>
<comment type="caution">
    <text evidence="5">The sequence shown here is derived from an EMBL/GenBank/DDBJ whole genome shotgun (WGS) entry which is preliminary data.</text>
</comment>
<evidence type="ECO:0000256" key="1">
    <source>
        <dbReference type="ARBA" id="ARBA00022737"/>
    </source>
</evidence>
<dbReference type="Proteomes" id="UP000191500">
    <property type="component" value="Unassembled WGS sequence"/>
</dbReference>
<organism evidence="5 6">
    <name type="scientific">Penicillium coprophilum</name>
    <dbReference type="NCBI Taxonomy" id="36646"/>
    <lineage>
        <taxon>Eukaryota</taxon>
        <taxon>Fungi</taxon>
        <taxon>Dikarya</taxon>
        <taxon>Ascomycota</taxon>
        <taxon>Pezizomycotina</taxon>
        <taxon>Eurotiomycetes</taxon>
        <taxon>Eurotiomycetidae</taxon>
        <taxon>Eurotiales</taxon>
        <taxon>Aspergillaceae</taxon>
        <taxon>Penicillium</taxon>
    </lineage>
</organism>
<feature type="region of interest" description="Disordered" evidence="2">
    <location>
        <begin position="1"/>
        <end position="21"/>
    </location>
</feature>
<keyword evidence="1" id="KW-0677">Repeat</keyword>
<dbReference type="InterPro" id="IPR011990">
    <property type="entry name" value="TPR-like_helical_dom_sf"/>
</dbReference>
<dbReference type="GO" id="GO:0072330">
    <property type="term" value="P:monocarboxylic acid biosynthetic process"/>
    <property type="evidence" value="ECO:0007669"/>
    <property type="project" value="UniProtKB-ARBA"/>
</dbReference>
<reference evidence="6" key="1">
    <citation type="journal article" date="2017" name="Nat. Microbiol.">
        <title>Global analysis of biosynthetic gene clusters reveals vast potential of secondary metabolite production in Penicillium species.</title>
        <authorList>
            <person name="Nielsen J.C."/>
            <person name="Grijseels S."/>
            <person name="Prigent S."/>
            <person name="Ji B."/>
            <person name="Dainat J."/>
            <person name="Nielsen K.F."/>
            <person name="Frisvad J.C."/>
            <person name="Workman M."/>
            <person name="Nielsen J."/>
        </authorList>
    </citation>
    <scope>NUCLEOTIDE SEQUENCE [LARGE SCALE GENOMIC DNA]</scope>
    <source>
        <strain evidence="6">IBT 31321</strain>
    </source>
</reference>
<dbReference type="InterPro" id="IPR056884">
    <property type="entry name" value="NPHP3-like_N"/>
</dbReference>
<dbReference type="Gene3D" id="3.40.50.300">
    <property type="entry name" value="P-loop containing nucleotide triphosphate hydrolases"/>
    <property type="match status" value="1"/>
</dbReference>
<proteinExistence type="predicted"/>
<sequence length="1205" mass="134572">MSQYSPSLQYSTSLTSQTDSSRRGQYGLEVLSEGKGPVTVDIVAVHGLGGHRIRTWTHKSQCYWLGDLLPVDIPDARIMTFGYDANVRGSSLNTFKDSARLLLHHLLLKRDPGTIPSSRPILFICHSLGGIVAKQALVKACSSPEYRVIRGSIIGTIFMGTPHRGSSVASLGKVVADIARLFSFSISMSHLRSLLPNSQELSELSSEFCQNIMSPPVKVVNFFESKRTKVGLMRIPIVPQASAVMDPVGPIQEGISLDGDHRQICQFANGDDTQYQLVLGNIRGILAPETGPLPGRVDTPNNIDNNKTDVESILAWLQYRSTPLLQPVEGTCQWAFDSLPMKELRGGSGHKMLWIHGSPGVGKSFLSSYIASRLRTESDTIVIYSTFNAHTPGSRKEAALVSVILGQLLAEPRFKDDVFSSLVSLSREYVSAAQIPFRKALQILVKACHNCRRCYLVLDGLDEMTESTTEKTNLLRALVDVQYEEDYSHPFKAIVTSRDMTPFREILSCDLSLQIKPKDTADDVMKLARLELHKLALPKSMTDLVSDTIRQRSHGLFIWASLFVSGLQTQLSDNNDIKTYIAETKEGLDSLYAHTILQLHRTSPGLLEIRKLVLTFCSMAAMPLELSEICNASDIELNCHIESLDTIYKACGPLIEITDGRVSLSHLSIRDYILAGRRQDDISLPESSTAAHTTMANICLKYLCLDDHQQPFSCFPWYDNHENGQYPLLRYASLNWGRHMAQAGPLDLTSLEVLRSFIASNAGIRWATSYYPLFQHQRGESLPSAFAELQSLFLQIKSGVLKSGSINTHCSSTRAEICQVLDTFFVQSFETVLAVERSITGTKSRGTIERLLDLSRVLRIFGSPKQARLTAREASSIAIARFGSLDPLSLICTHHALLLELNNMPRTANTESKESMIQDLRDLSFSMRKVLGQYHQDTLRCRHDLGLALFRDQQVSDSYFVLRKVYEDMKKHLGQSKLTQRTANNLANALYTLKRLNEAESLLLSIEDIKQLSQDTVSIELDSYHIYSFESLELLANVYLQQTQTSKAVLMHERAIAGRALLGGYDAELFLWVTNLGAILVWQEEFAKASSLYVFWISNGLKNIQLSSSVTMLRKHLIECLEKWKIASEKGLCEAPVYDAKIAAAIDTALGTDPVVFPFSPSSSFLCWSKRSTNSIPALLFFLSFISIVLYMFWTHWPHGLVTFY</sequence>
<evidence type="ECO:0000256" key="3">
    <source>
        <dbReference type="SAM" id="Phobius"/>
    </source>
</evidence>
<keyword evidence="3" id="KW-0472">Membrane</keyword>
<name>A0A1V6U9G3_9EURO</name>
<dbReference type="PANTHER" id="PTHR10039:SF14">
    <property type="entry name" value="NACHT DOMAIN-CONTAINING PROTEIN"/>
    <property type="match status" value="1"/>
</dbReference>
<evidence type="ECO:0000313" key="6">
    <source>
        <dbReference type="Proteomes" id="UP000191500"/>
    </source>
</evidence>
<feature type="transmembrane region" description="Helical" evidence="3">
    <location>
        <begin position="1176"/>
        <end position="1194"/>
    </location>
</feature>
<dbReference type="AlphaFoldDB" id="A0A1V6U9G3"/>
<gene>
    <name evidence="5" type="ORF">PENCOP_c014G06499</name>
</gene>
<dbReference type="Pfam" id="PF24883">
    <property type="entry name" value="NPHP3_N"/>
    <property type="match status" value="1"/>
</dbReference>
<dbReference type="InterPro" id="IPR029058">
    <property type="entry name" value="AB_hydrolase_fold"/>
</dbReference>
<feature type="non-terminal residue" evidence="5">
    <location>
        <position position="1205"/>
    </location>
</feature>
<accession>A0A1V6U9G3</accession>
<dbReference type="InterPro" id="IPR007111">
    <property type="entry name" value="NACHT_NTPase"/>
</dbReference>
<dbReference type="EMBL" id="MDDG01000014">
    <property type="protein sequence ID" value="OQE35114.1"/>
    <property type="molecule type" value="Genomic_DNA"/>
</dbReference>
<dbReference type="Pfam" id="PF13374">
    <property type="entry name" value="TPR_10"/>
    <property type="match status" value="1"/>
</dbReference>
<dbReference type="Gene3D" id="3.40.50.1820">
    <property type="entry name" value="alpha/beta hydrolase"/>
    <property type="match status" value="1"/>
</dbReference>
<keyword evidence="6" id="KW-1185">Reference proteome</keyword>
<evidence type="ECO:0000313" key="5">
    <source>
        <dbReference type="EMBL" id="OQE35114.1"/>
    </source>
</evidence>
<dbReference type="PANTHER" id="PTHR10039">
    <property type="entry name" value="AMELOGENIN"/>
    <property type="match status" value="1"/>
</dbReference>
<feature type="domain" description="NACHT" evidence="4">
    <location>
        <begin position="351"/>
        <end position="498"/>
    </location>
</feature>